<evidence type="ECO:0000256" key="1">
    <source>
        <dbReference type="ARBA" id="ARBA00004496"/>
    </source>
</evidence>
<comment type="function">
    <text evidence="7">RNA-binding component of the eukaryotic translation initiation factor 3 (eIF-3) complex, which is involved in protein synthesis of a specialized repertoire of mRNAs and, together with other initiation factors, stimulates binding of mRNA and methionyl-tRNAi to the 40S ribosome. The eIF-3 complex specifically targets and initiates translation of a subset of mRNAs involved in cell proliferation.</text>
</comment>
<dbReference type="SMART" id="SM00088">
    <property type="entry name" value="PINT"/>
    <property type="match status" value="1"/>
</dbReference>
<feature type="coiled-coil region" evidence="7">
    <location>
        <begin position="757"/>
        <end position="818"/>
    </location>
</feature>
<evidence type="ECO:0000256" key="3">
    <source>
        <dbReference type="ARBA" id="ARBA00022540"/>
    </source>
</evidence>
<feature type="compositionally biased region" description="Basic and acidic residues" evidence="8">
    <location>
        <begin position="903"/>
        <end position="916"/>
    </location>
</feature>
<dbReference type="InterPro" id="IPR000717">
    <property type="entry name" value="PCI_dom"/>
</dbReference>
<evidence type="ECO:0000256" key="8">
    <source>
        <dbReference type="SAM" id="MobiDB-lite"/>
    </source>
</evidence>
<dbReference type="GO" id="GO:0002188">
    <property type="term" value="P:translation reinitiation"/>
    <property type="evidence" value="ECO:0007669"/>
    <property type="project" value="TreeGrafter"/>
</dbReference>
<keyword evidence="6 7" id="KW-0175">Coiled coil</keyword>
<evidence type="ECO:0000256" key="4">
    <source>
        <dbReference type="ARBA" id="ARBA00022884"/>
    </source>
</evidence>
<dbReference type="GO" id="GO:0071540">
    <property type="term" value="C:eukaryotic translation initiation factor 3 complex, eIF3e"/>
    <property type="evidence" value="ECO:0007669"/>
    <property type="project" value="TreeGrafter"/>
</dbReference>
<dbReference type="FunFam" id="4.10.860.10:FF:000001">
    <property type="entry name" value="Eukaryotic translation initiation factor 3 subunit A"/>
    <property type="match status" value="1"/>
</dbReference>
<evidence type="ECO:0000256" key="6">
    <source>
        <dbReference type="ARBA" id="ARBA00023054"/>
    </source>
</evidence>
<proteinExistence type="inferred from homology"/>
<evidence type="ECO:0000313" key="10">
    <source>
        <dbReference type="EMBL" id="KAH3685456.1"/>
    </source>
</evidence>
<keyword evidence="2 7" id="KW-0963">Cytoplasm</keyword>
<keyword evidence="3 7" id="KW-0396">Initiation factor</keyword>
<gene>
    <name evidence="7" type="primary">TIF32</name>
    <name evidence="10" type="ORF">WICPIJ_003571</name>
</gene>
<comment type="similarity">
    <text evidence="7">Belongs to the eIF-3 subunit A family.</text>
</comment>
<dbReference type="Gene3D" id="4.10.860.10">
    <property type="entry name" value="UVR domain"/>
    <property type="match status" value="1"/>
</dbReference>
<evidence type="ECO:0000256" key="2">
    <source>
        <dbReference type="ARBA" id="ARBA00022490"/>
    </source>
</evidence>
<dbReference type="HAMAP" id="MF_03000">
    <property type="entry name" value="eIF3a"/>
    <property type="match status" value="1"/>
</dbReference>
<protein>
    <recommendedName>
        <fullName evidence="7">Eukaryotic translation initiation factor 3 subunit A</fullName>
        <shortName evidence="7">eIF3a</shortName>
    </recommendedName>
    <alternativeName>
        <fullName evidence="7">Eukaryotic translation initiation factor 3 110 kDa subunit homolog</fullName>
        <shortName evidence="7">eIF3 p110</shortName>
    </alternativeName>
    <alternativeName>
        <fullName evidence="7">Translation initiation factor eIF3, p110 subunit homolog</fullName>
    </alternativeName>
</protein>
<keyword evidence="11" id="KW-1185">Reference proteome</keyword>
<dbReference type="GO" id="GO:0016282">
    <property type="term" value="C:eukaryotic 43S preinitiation complex"/>
    <property type="evidence" value="ECO:0007669"/>
    <property type="project" value="UniProtKB-UniRule"/>
</dbReference>
<dbReference type="GO" id="GO:0001732">
    <property type="term" value="P:formation of cytoplasmic translation initiation complex"/>
    <property type="evidence" value="ECO:0007669"/>
    <property type="project" value="UniProtKB-UniRule"/>
</dbReference>
<organism evidence="10 11">
    <name type="scientific">Wickerhamomyces pijperi</name>
    <name type="common">Yeast</name>
    <name type="synonym">Pichia pijperi</name>
    <dbReference type="NCBI Taxonomy" id="599730"/>
    <lineage>
        <taxon>Eukaryota</taxon>
        <taxon>Fungi</taxon>
        <taxon>Dikarya</taxon>
        <taxon>Ascomycota</taxon>
        <taxon>Saccharomycotina</taxon>
        <taxon>Saccharomycetes</taxon>
        <taxon>Phaffomycetales</taxon>
        <taxon>Wickerhamomycetaceae</taxon>
        <taxon>Wickerhamomyces</taxon>
    </lineage>
</organism>
<comment type="subcellular location">
    <subcellularLocation>
        <location evidence="1 7">Cytoplasm</location>
    </subcellularLocation>
</comment>
<dbReference type="EMBL" id="JAEUBG010001988">
    <property type="protein sequence ID" value="KAH3685456.1"/>
    <property type="molecule type" value="Genomic_DNA"/>
</dbReference>
<keyword evidence="4 7" id="KW-0694">RNA-binding</keyword>
<dbReference type="PROSITE" id="PS50250">
    <property type="entry name" value="PCI"/>
    <property type="match status" value="1"/>
</dbReference>
<dbReference type="OrthoDB" id="18884at2759"/>
<dbReference type="Pfam" id="PF22591">
    <property type="entry name" value="eIF3a_PCI_TPR-like"/>
    <property type="match status" value="1"/>
</dbReference>
<dbReference type="Proteomes" id="UP000774326">
    <property type="component" value="Unassembled WGS sequence"/>
</dbReference>
<keyword evidence="5 7" id="KW-0648">Protein biosynthesis</keyword>
<evidence type="ECO:0000256" key="5">
    <source>
        <dbReference type="ARBA" id="ARBA00022917"/>
    </source>
</evidence>
<dbReference type="InterPro" id="IPR027512">
    <property type="entry name" value="EIF3A"/>
</dbReference>
<dbReference type="PANTHER" id="PTHR14005">
    <property type="entry name" value="EUKARYOTIC TRANSLATION INITIATION FACTOR 3, THETA SUBUNIT"/>
    <property type="match status" value="1"/>
</dbReference>
<dbReference type="GO" id="GO:0071541">
    <property type="term" value="C:eukaryotic translation initiation factor 3 complex, eIF3m"/>
    <property type="evidence" value="ECO:0007669"/>
    <property type="project" value="TreeGrafter"/>
</dbReference>
<feature type="coiled-coil region" evidence="7">
    <location>
        <begin position="547"/>
        <end position="630"/>
    </location>
</feature>
<comment type="subunit">
    <text evidence="7">Component of the eukaryotic translation initiation factor 3 (eIF-3) complex.</text>
</comment>
<evidence type="ECO:0000256" key="7">
    <source>
        <dbReference type="HAMAP-Rule" id="MF_03000"/>
    </source>
</evidence>
<reference evidence="10" key="2">
    <citation type="submission" date="2021-01" db="EMBL/GenBank/DDBJ databases">
        <authorList>
            <person name="Schikora-Tamarit M.A."/>
        </authorList>
    </citation>
    <scope>NUCLEOTIDE SEQUENCE</scope>
    <source>
        <strain evidence="10">CBS2887</strain>
    </source>
</reference>
<dbReference type="InterPro" id="IPR054711">
    <property type="entry name" value="eIF3a_PCI_TPR-like"/>
</dbReference>
<dbReference type="PANTHER" id="PTHR14005:SF0">
    <property type="entry name" value="EUKARYOTIC TRANSLATION INITIATION FACTOR 3 SUBUNIT A"/>
    <property type="match status" value="1"/>
</dbReference>
<sequence>MAPPVIRPDNVLKRAEELINVGTQDSALQVLHEFLTSKKTRSVAPSALEPIAILFVQLCVDLRKGHTLKDGLHQFKRNVQVSESGLPFVESVTRKLIELAEKKLQDVYQQANKTPLDSFDDDLEIADSPESILLAAVSDDQSQERADRDSIAPSIRFLWESYRLGLDLLKHNSRLEVTYGTIVQQAFKFCVSYNRTHEFKKLTDNLRVQFPTALAKGQVRPPHAVDLQDPETLQRFLDLRFIQLNSAVKLELWQEAFKAVEDTHSLLAASKRPPKPTMMVSYYENLAKIFLVGENNLFHAAAWQRFFNLYSQSPNVTDEELARYSSLFLLSTLSIVPETADNEFERRRANATLANLLNLSKVPTRDSLLQFGLQKNVYDHVDPSIKQLYNLLEGDFHPLQTREQLNSIIEAIEANTYFFPYIKSLREVILSRLFEQVSQVYETVKLDFLIQLATFKGAFELSPLEIEGFLLNAGASGRLSFYIDHDAEVVTFVNDPFGEIHETGSQSSVEELVRSQLSNLAKTLYASVQYIDPTYAQKQQLLRERLIAETTQALIKEREEHEEAERLLQERKLQAEIERKEKEAEATRIRLEKMEADRIAEIARVEEEARRRAEEKIQREKDALLAKEKRRLVDEVNAKGIIKVDVNNLEDITEEKLRIMQLEQLAKDKLDMDTRIAAVFKKTDHVERLLRKFELPLLAKDAESQKDRDLTAYNEFKAKAIAKAKDQHEKDVTLRDRLARVAPGFKSFRESKGSDIAAKREAQIAEAAAKLEAAKQARIEEVRQQRYEEQMAAYEAQVKRAQEEAKQQERAAAIEAQRAAVVNAPNAKIDESKLTFAEKMKLRKARAEAAAASNPPPAHSQSQAAPAQRSGYVPPSRRSEAPAPTPAPAAANAAPIDTSKLSFAEKMRLRREGKLP</sequence>
<dbReference type="GO" id="GO:0043614">
    <property type="term" value="C:multi-eIF complex"/>
    <property type="evidence" value="ECO:0007669"/>
    <property type="project" value="TreeGrafter"/>
</dbReference>
<dbReference type="Gene3D" id="1.25.40.860">
    <property type="match status" value="2"/>
</dbReference>
<dbReference type="GO" id="GO:0003729">
    <property type="term" value="F:mRNA binding"/>
    <property type="evidence" value="ECO:0007669"/>
    <property type="project" value="TreeGrafter"/>
</dbReference>
<feature type="region of interest" description="Disordered" evidence="8">
    <location>
        <begin position="841"/>
        <end position="916"/>
    </location>
</feature>
<dbReference type="GO" id="GO:0033290">
    <property type="term" value="C:eukaryotic 48S preinitiation complex"/>
    <property type="evidence" value="ECO:0007669"/>
    <property type="project" value="UniProtKB-UniRule"/>
</dbReference>
<dbReference type="Pfam" id="PF01399">
    <property type="entry name" value="PCI"/>
    <property type="match status" value="1"/>
</dbReference>
<feature type="domain" description="PCI" evidence="9">
    <location>
        <begin position="321"/>
        <end position="497"/>
    </location>
</feature>
<comment type="caution">
    <text evidence="10">The sequence shown here is derived from an EMBL/GenBank/DDBJ whole genome shotgun (WGS) entry which is preliminary data.</text>
</comment>
<dbReference type="AlphaFoldDB" id="A0A9P8TNK5"/>
<dbReference type="GO" id="GO:0003743">
    <property type="term" value="F:translation initiation factor activity"/>
    <property type="evidence" value="ECO:0007669"/>
    <property type="project" value="UniProtKB-UniRule"/>
</dbReference>
<feature type="compositionally biased region" description="Low complexity" evidence="8">
    <location>
        <begin position="848"/>
        <end position="870"/>
    </location>
</feature>
<evidence type="ECO:0000313" key="11">
    <source>
        <dbReference type="Proteomes" id="UP000774326"/>
    </source>
</evidence>
<accession>A0A9P8TNK5</accession>
<name>A0A9P8TNK5_WICPI</name>
<reference evidence="10" key="1">
    <citation type="journal article" date="2021" name="Open Biol.">
        <title>Shared evolutionary footprints suggest mitochondrial oxidative damage underlies multiple complex I losses in fungi.</title>
        <authorList>
            <person name="Schikora-Tamarit M.A."/>
            <person name="Marcet-Houben M."/>
            <person name="Nosek J."/>
            <person name="Gabaldon T."/>
        </authorList>
    </citation>
    <scope>NUCLEOTIDE SEQUENCE</scope>
    <source>
        <strain evidence="10">CBS2887</strain>
    </source>
</reference>
<evidence type="ECO:0000259" key="9">
    <source>
        <dbReference type="PROSITE" id="PS50250"/>
    </source>
</evidence>